<keyword evidence="1" id="KW-0479">Metal-binding</keyword>
<dbReference type="CDD" id="cd04211">
    <property type="entry name" value="Cupredoxin_like_2"/>
    <property type="match status" value="1"/>
</dbReference>
<evidence type="ECO:0000256" key="3">
    <source>
        <dbReference type="SAM" id="MobiDB-lite"/>
    </source>
</evidence>
<evidence type="ECO:0000256" key="2">
    <source>
        <dbReference type="ARBA" id="ARBA00023008"/>
    </source>
</evidence>
<feature type="signal peptide" evidence="4">
    <location>
        <begin position="1"/>
        <end position="23"/>
    </location>
</feature>
<feature type="region of interest" description="Disordered" evidence="3">
    <location>
        <begin position="39"/>
        <end position="63"/>
    </location>
</feature>
<dbReference type="InterPro" id="IPR008972">
    <property type="entry name" value="Cupredoxin"/>
</dbReference>
<dbReference type="RefSeq" id="WP_369600348.1">
    <property type="nucleotide sequence ID" value="NZ_CP154858.1"/>
</dbReference>
<name>A0AB39UTH3_9GAMM</name>
<dbReference type="KEGG" id="tcd:AAIA72_10905"/>
<dbReference type="Pfam" id="PF00127">
    <property type="entry name" value="Copper-bind"/>
    <property type="match status" value="1"/>
</dbReference>
<evidence type="ECO:0000256" key="1">
    <source>
        <dbReference type="ARBA" id="ARBA00022723"/>
    </source>
</evidence>
<reference evidence="6" key="1">
    <citation type="submission" date="2024-05" db="EMBL/GenBank/DDBJ databases">
        <title>Genome sequencing of novel strain.</title>
        <authorList>
            <person name="Ganbat D."/>
            <person name="Ganbat S."/>
            <person name="Lee S.-J."/>
        </authorList>
    </citation>
    <scope>NUCLEOTIDE SEQUENCE</scope>
    <source>
        <strain evidence="6">SMD15-11</strain>
    </source>
</reference>
<feature type="chain" id="PRO_5044317526" evidence="4">
    <location>
        <begin position="24"/>
        <end position="190"/>
    </location>
</feature>
<dbReference type="Gene3D" id="2.60.40.420">
    <property type="entry name" value="Cupredoxins - blue copper proteins"/>
    <property type="match status" value="1"/>
</dbReference>
<dbReference type="PANTHER" id="PTHR38439:SF3">
    <property type="entry name" value="COPPER-RESISTANT CUPROPROTEIN COPI"/>
    <property type="match status" value="1"/>
</dbReference>
<feature type="domain" description="Blue (type 1) copper" evidence="5">
    <location>
        <begin position="76"/>
        <end position="182"/>
    </location>
</feature>
<dbReference type="InterPro" id="IPR000923">
    <property type="entry name" value="BlueCu_1"/>
</dbReference>
<dbReference type="InterPro" id="IPR050845">
    <property type="entry name" value="Cu-binding_ET"/>
</dbReference>
<organism evidence="6">
    <name type="scientific">Thermohahella caldifontis</name>
    <dbReference type="NCBI Taxonomy" id="3142973"/>
    <lineage>
        <taxon>Bacteria</taxon>
        <taxon>Pseudomonadati</taxon>
        <taxon>Pseudomonadota</taxon>
        <taxon>Gammaproteobacteria</taxon>
        <taxon>Oceanospirillales</taxon>
        <taxon>Hahellaceae</taxon>
        <taxon>Thermohahella</taxon>
    </lineage>
</organism>
<dbReference type="PANTHER" id="PTHR38439">
    <property type="entry name" value="AURACYANIN-B"/>
    <property type="match status" value="1"/>
</dbReference>
<dbReference type="EMBL" id="CP154858">
    <property type="protein sequence ID" value="XDT71313.1"/>
    <property type="molecule type" value="Genomic_DNA"/>
</dbReference>
<accession>A0AB39UTH3</accession>
<dbReference type="SUPFAM" id="SSF49503">
    <property type="entry name" value="Cupredoxins"/>
    <property type="match status" value="1"/>
</dbReference>
<protein>
    <submittedName>
        <fullName evidence="6">Cupredoxin family protein</fullName>
    </submittedName>
</protein>
<keyword evidence="4" id="KW-0732">Signal</keyword>
<proteinExistence type="predicted"/>
<dbReference type="GO" id="GO:0009055">
    <property type="term" value="F:electron transfer activity"/>
    <property type="evidence" value="ECO:0007669"/>
    <property type="project" value="InterPro"/>
</dbReference>
<evidence type="ECO:0000313" key="6">
    <source>
        <dbReference type="EMBL" id="XDT71313.1"/>
    </source>
</evidence>
<dbReference type="AlphaFoldDB" id="A0AB39UTH3"/>
<dbReference type="GO" id="GO:0005507">
    <property type="term" value="F:copper ion binding"/>
    <property type="evidence" value="ECO:0007669"/>
    <property type="project" value="InterPro"/>
</dbReference>
<sequence>MRQPLISVLFTAAMLAAPSVTLADAGHGKPKAVDDTHMAEMGGHHDTDSHHDEHSETFRSGRPGKVEEVDRVIHVTASDKMRFDPPDFRVRPGETIRFVVKNEGRIDHEFVVGTRDEHQEHRKEMREQMGMGPMEHEDPNAITVPPGQTRELIWTFSEAEDIQAACNLPGHYEAGMHVAIEVSGSPLAQK</sequence>
<keyword evidence="2" id="KW-0186">Copper</keyword>
<evidence type="ECO:0000259" key="5">
    <source>
        <dbReference type="Pfam" id="PF00127"/>
    </source>
</evidence>
<evidence type="ECO:0000256" key="4">
    <source>
        <dbReference type="SAM" id="SignalP"/>
    </source>
</evidence>
<gene>
    <name evidence="6" type="ORF">AAIA72_10905</name>
</gene>